<evidence type="ECO:0000313" key="4">
    <source>
        <dbReference type="EMBL" id="KAJ6442500.1"/>
    </source>
</evidence>
<proteinExistence type="inferred from homology"/>
<comment type="caution">
    <text evidence="4">The sequence shown here is derived from an EMBL/GenBank/DDBJ whole genome shotgun (WGS) entry which is preliminary data.</text>
</comment>
<gene>
    <name evidence="4" type="ORF">O9K51_03675</name>
</gene>
<dbReference type="InterPro" id="IPR036291">
    <property type="entry name" value="NAD(P)-bd_dom_sf"/>
</dbReference>
<reference evidence="4" key="1">
    <citation type="submission" date="2023-01" db="EMBL/GenBank/DDBJ databases">
        <title>The growth and conidiation of Purpureocillium lavendulum are regulated by nitrogen source and histone H3K14 acetylation.</title>
        <authorList>
            <person name="Tang P."/>
            <person name="Han J."/>
            <person name="Zhang C."/>
            <person name="Tang P."/>
            <person name="Qi F."/>
            <person name="Zhang K."/>
            <person name="Liang L."/>
        </authorList>
    </citation>
    <scope>NUCLEOTIDE SEQUENCE</scope>
    <source>
        <strain evidence="4">YMF1.00683</strain>
    </source>
</reference>
<organism evidence="4 5">
    <name type="scientific">Purpureocillium lavendulum</name>
    <dbReference type="NCBI Taxonomy" id="1247861"/>
    <lineage>
        <taxon>Eukaryota</taxon>
        <taxon>Fungi</taxon>
        <taxon>Dikarya</taxon>
        <taxon>Ascomycota</taxon>
        <taxon>Pezizomycotina</taxon>
        <taxon>Sordariomycetes</taxon>
        <taxon>Hypocreomycetidae</taxon>
        <taxon>Hypocreales</taxon>
        <taxon>Ophiocordycipitaceae</taxon>
        <taxon>Purpureocillium</taxon>
    </lineage>
</organism>
<name>A0AB34FWT9_9HYPO</name>
<evidence type="ECO:0000313" key="5">
    <source>
        <dbReference type="Proteomes" id="UP001163105"/>
    </source>
</evidence>
<dbReference type="PROSITE" id="PS00061">
    <property type="entry name" value="ADH_SHORT"/>
    <property type="match status" value="1"/>
</dbReference>
<dbReference type="Gene3D" id="3.40.50.720">
    <property type="entry name" value="NAD(P)-binding Rossmann-like Domain"/>
    <property type="match status" value="1"/>
</dbReference>
<sequence>MPSDKPVWFVTAASSGFGREIVLNALGRGHLVVATARKPERIQDLADAGADTMAFDVTSAQETIDATAKKVFDKYGRVDYLINAAGYILEGAVEEITKEEVFKCFDTNVFGTMSTTRAFLPGMRAQPVAANGVRGTVVTFGSLGSWRGGAGYSAYGMAKGSMSLLAEALRPELAPFAIRSTVVEPGYFRTGFLNPGAMVQARARIDAYEDEATPTGKARRALKLTDGNQPGAVKKGCNVVVDILTGTGAAAGKEFPVRVVLGKDCEQTIRDKFTSTLQILDEWREAIRSTDHDDVA</sequence>
<dbReference type="InterPro" id="IPR020904">
    <property type="entry name" value="Sc_DH/Rdtase_CS"/>
</dbReference>
<keyword evidence="3" id="KW-0560">Oxidoreductase</keyword>
<dbReference type="InterPro" id="IPR002347">
    <property type="entry name" value="SDR_fam"/>
</dbReference>
<dbReference type="AlphaFoldDB" id="A0AB34FWT9"/>
<dbReference type="PANTHER" id="PTHR43976">
    <property type="entry name" value="SHORT CHAIN DEHYDROGENASE"/>
    <property type="match status" value="1"/>
</dbReference>
<keyword evidence="5" id="KW-1185">Reference proteome</keyword>
<dbReference type="SUPFAM" id="SSF51735">
    <property type="entry name" value="NAD(P)-binding Rossmann-fold domains"/>
    <property type="match status" value="1"/>
</dbReference>
<keyword evidence="2" id="KW-0521">NADP</keyword>
<evidence type="ECO:0000256" key="1">
    <source>
        <dbReference type="ARBA" id="ARBA00006484"/>
    </source>
</evidence>
<dbReference type="GO" id="GO:0016491">
    <property type="term" value="F:oxidoreductase activity"/>
    <property type="evidence" value="ECO:0007669"/>
    <property type="project" value="UniProtKB-KW"/>
</dbReference>
<evidence type="ECO:0000256" key="3">
    <source>
        <dbReference type="ARBA" id="ARBA00023002"/>
    </source>
</evidence>
<evidence type="ECO:0000256" key="2">
    <source>
        <dbReference type="ARBA" id="ARBA00022857"/>
    </source>
</evidence>
<dbReference type="Pfam" id="PF00106">
    <property type="entry name" value="adh_short"/>
    <property type="match status" value="1"/>
</dbReference>
<comment type="similarity">
    <text evidence="1">Belongs to the short-chain dehydrogenases/reductases (SDR) family.</text>
</comment>
<dbReference type="EMBL" id="JAQHRD010000003">
    <property type="protein sequence ID" value="KAJ6442500.1"/>
    <property type="molecule type" value="Genomic_DNA"/>
</dbReference>
<dbReference type="PANTHER" id="PTHR43976:SF16">
    <property type="entry name" value="SHORT-CHAIN DEHYDROGENASE_REDUCTASE FAMILY PROTEIN"/>
    <property type="match status" value="1"/>
</dbReference>
<protein>
    <submittedName>
        <fullName evidence="4">Short-chain dehydrogenase</fullName>
    </submittedName>
</protein>
<accession>A0AB34FWT9</accession>
<dbReference type="InterPro" id="IPR051911">
    <property type="entry name" value="SDR_oxidoreductase"/>
</dbReference>
<dbReference type="PRINTS" id="PR00081">
    <property type="entry name" value="GDHRDH"/>
</dbReference>
<dbReference type="Proteomes" id="UP001163105">
    <property type="component" value="Unassembled WGS sequence"/>
</dbReference>